<dbReference type="InterPro" id="IPR001138">
    <property type="entry name" value="Zn2Cys6_DnaBD"/>
</dbReference>
<dbReference type="Pfam" id="PF04082">
    <property type="entry name" value="Fungal_trans"/>
    <property type="match status" value="1"/>
</dbReference>
<dbReference type="InterPro" id="IPR036864">
    <property type="entry name" value="Zn2-C6_fun-type_DNA-bd_sf"/>
</dbReference>
<keyword evidence="5" id="KW-0804">Transcription</keyword>
<feature type="compositionally biased region" description="Low complexity" evidence="7">
    <location>
        <begin position="735"/>
        <end position="746"/>
    </location>
</feature>
<dbReference type="Pfam" id="PF00172">
    <property type="entry name" value="Zn_clus"/>
    <property type="match status" value="1"/>
</dbReference>
<evidence type="ECO:0000256" key="2">
    <source>
        <dbReference type="ARBA" id="ARBA00022723"/>
    </source>
</evidence>
<evidence type="ECO:0000313" key="10">
    <source>
        <dbReference type="Proteomes" id="UP000054466"/>
    </source>
</evidence>
<dbReference type="HOGENOM" id="CLU_007426_4_1_1"/>
<feature type="region of interest" description="Disordered" evidence="7">
    <location>
        <begin position="726"/>
        <end position="771"/>
    </location>
</feature>
<dbReference type="GO" id="GO:0005634">
    <property type="term" value="C:nucleus"/>
    <property type="evidence" value="ECO:0007669"/>
    <property type="project" value="UniProtKB-SubCell"/>
</dbReference>
<dbReference type="PANTHER" id="PTHR31001:SF49">
    <property type="entry name" value="ZN(II)2CYS6 TRANSCRIPTION FACTOR (EUROFUNG)"/>
    <property type="match status" value="1"/>
</dbReference>
<protein>
    <recommendedName>
        <fullName evidence="8">Zn(2)-C6 fungal-type domain-containing protein</fullName>
    </recommendedName>
</protein>
<feature type="compositionally biased region" description="Polar residues" evidence="7">
    <location>
        <begin position="982"/>
        <end position="995"/>
    </location>
</feature>
<feature type="compositionally biased region" description="Polar residues" evidence="7">
    <location>
        <begin position="656"/>
        <end position="689"/>
    </location>
</feature>
<feature type="compositionally biased region" description="Polar residues" evidence="7">
    <location>
        <begin position="74"/>
        <end position="86"/>
    </location>
</feature>
<feature type="compositionally biased region" description="Low complexity" evidence="7">
    <location>
        <begin position="114"/>
        <end position="126"/>
    </location>
</feature>
<gene>
    <name evidence="9" type="ORF">PV07_05440</name>
</gene>
<feature type="domain" description="Zn(2)-C6 fungal-type" evidence="8">
    <location>
        <begin position="34"/>
        <end position="65"/>
    </location>
</feature>
<dbReference type="CDD" id="cd12148">
    <property type="entry name" value="fungal_TF_MHR"/>
    <property type="match status" value="1"/>
</dbReference>
<evidence type="ECO:0000256" key="6">
    <source>
        <dbReference type="ARBA" id="ARBA00023242"/>
    </source>
</evidence>
<evidence type="ECO:0000256" key="1">
    <source>
        <dbReference type="ARBA" id="ARBA00004123"/>
    </source>
</evidence>
<dbReference type="AlphaFoldDB" id="A0A0D2AWI9"/>
<dbReference type="GO" id="GO:0006351">
    <property type="term" value="P:DNA-templated transcription"/>
    <property type="evidence" value="ECO:0007669"/>
    <property type="project" value="InterPro"/>
</dbReference>
<dbReference type="GeneID" id="27344634"/>
<evidence type="ECO:0000256" key="3">
    <source>
        <dbReference type="ARBA" id="ARBA00023015"/>
    </source>
</evidence>
<dbReference type="EMBL" id="KN847042">
    <property type="protein sequence ID" value="KIW29637.1"/>
    <property type="molecule type" value="Genomic_DNA"/>
</dbReference>
<feature type="region of interest" description="Disordered" evidence="7">
    <location>
        <begin position="111"/>
        <end position="131"/>
    </location>
</feature>
<keyword evidence="4" id="KW-0238">DNA-binding</keyword>
<organism evidence="9 10">
    <name type="scientific">Cladophialophora immunda</name>
    <dbReference type="NCBI Taxonomy" id="569365"/>
    <lineage>
        <taxon>Eukaryota</taxon>
        <taxon>Fungi</taxon>
        <taxon>Dikarya</taxon>
        <taxon>Ascomycota</taxon>
        <taxon>Pezizomycotina</taxon>
        <taxon>Eurotiomycetes</taxon>
        <taxon>Chaetothyriomycetidae</taxon>
        <taxon>Chaetothyriales</taxon>
        <taxon>Herpotrichiellaceae</taxon>
        <taxon>Cladophialophora</taxon>
    </lineage>
</organism>
<dbReference type="SMART" id="SM00906">
    <property type="entry name" value="Fungal_trans"/>
    <property type="match status" value="1"/>
</dbReference>
<dbReference type="GO" id="GO:0000981">
    <property type="term" value="F:DNA-binding transcription factor activity, RNA polymerase II-specific"/>
    <property type="evidence" value="ECO:0007669"/>
    <property type="project" value="InterPro"/>
</dbReference>
<dbReference type="InterPro" id="IPR007219">
    <property type="entry name" value="XnlR_reg_dom"/>
</dbReference>
<dbReference type="GO" id="GO:0008270">
    <property type="term" value="F:zinc ion binding"/>
    <property type="evidence" value="ECO:0007669"/>
    <property type="project" value="InterPro"/>
</dbReference>
<evidence type="ECO:0000256" key="4">
    <source>
        <dbReference type="ARBA" id="ARBA00023125"/>
    </source>
</evidence>
<evidence type="ECO:0000259" key="8">
    <source>
        <dbReference type="PROSITE" id="PS50048"/>
    </source>
</evidence>
<keyword evidence="3" id="KW-0805">Transcription regulation</keyword>
<keyword evidence="10" id="KW-1185">Reference proteome</keyword>
<dbReference type="PROSITE" id="PS50048">
    <property type="entry name" value="ZN2_CY6_FUNGAL_2"/>
    <property type="match status" value="1"/>
</dbReference>
<dbReference type="OrthoDB" id="5431381at2759"/>
<dbReference type="CDD" id="cd00067">
    <property type="entry name" value="GAL4"/>
    <property type="match status" value="1"/>
</dbReference>
<evidence type="ECO:0000313" key="9">
    <source>
        <dbReference type="EMBL" id="KIW29637.1"/>
    </source>
</evidence>
<reference evidence="9 10" key="1">
    <citation type="submission" date="2015-01" db="EMBL/GenBank/DDBJ databases">
        <title>The Genome Sequence of Cladophialophora immunda CBS83496.</title>
        <authorList>
            <consortium name="The Broad Institute Genomics Platform"/>
            <person name="Cuomo C."/>
            <person name="de Hoog S."/>
            <person name="Gorbushina A."/>
            <person name="Stielow B."/>
            <person name="Teixiera M."/>
            <person name="Abouelleil A."/>
            <person name="Chapman S.B."/>
            <person name="Priest M."/>
            <person name="Young S.K."/>
            <person name="Wortman J."/>
            <person name="Nusbaum C."/>
            <person name="Birren B."/>
        </authorList>
    </citation>
    <scope>NUCLEOTIDE SEQUENCE [LARGE SCALE GENOMIC DNA]</scope>
    <source>
        <strain evidence="9 10">CBS 83496</strain>
    </source>
</reference>
<keyword evidence="2" id="KW-0479">Metal-binding</keyword>
<feature type="region of interest" description="Disordered" evidence="7">
    <location>
        <begin position="871"/>
        <end position="999"/>
    </location>
</feature>
<dbReference type="STRING" id="569365.A0A0D2AWI9"/>
<dbReference type="PANTHER" id="PTHR31001">
    <property type="entry name" value="UNCHARACTERIZED TRANSCRIPTIONAL REGULATORY PROTEIN"/>
    <property type="match status" value="1"/>
</dbReference>
<dbReference type="PROSITE" id="PS00463">
    <property type="entry name" value="ZN2_CY6_FUNGAL_1"/>
    <property type="match status" value="1"/>
</dbReference>
<dbReference type="Gene3D" id="4.10.240.10">
    <property type="entry name" value="Zn(2)-C6 fungal-type DNA-binding domain"/>
    <property type="match status" value="1"/>
</dbReference>
<dbReference type="SMART" id="SM00066">
    <property type="entry name" value="GAL4"/>
    <property type="match status" value="1"/>
</dbReference>
<sequence length="1008" mass="109930">MAEFSSLTTKFRANLDSQQSGGHKISKRNRQPVSCFNCRIKKLRCDKGHPCETCVKRGDESSCVYGNIPLPKSSDPSSANGTNTAHAANKRGQAQDRLRHLEQLVMQMVGNTTSAQSSQDSEAAASPGSALDIDTSTASIAKEGHLQYGSSESRYVGSTHWSAILESIQELKSALSSGSNGQGGGPSATEFDESDDIEPQEIEGLFGSTSHLSLPQILSQALPPRLQVDRRLSTYFNSRYLVIPFIHTTQFRRQYDQFWRTPLEMSPLWISILFSICCMSATLSEAVGSEPSTPEDQLSPRMSFLNAACQCLRLGGFVRPKRYVVEALGLYAQCKYMATLDPSREVSIIFPILVRLAYRSGYHRDPSQFPHFSVFEGEMRRRMWAMCLQFDLMVSFQLGLPNQIPPSSWDTLPPSNLLDSDFDEHSTALRQSRPEEEATQILYFIVKTRLMTTFGKVCSHALSFRDYSQQEVMDLDREVRAVYATVPKILHIRPMSQSFADPSYLIMVRTNCEFLYQKSLLVLHRKYMTQGTHPTSTKVCTDAAIAITRHMLDLHKELKPGGQLFQDRWMLSSFTMNDFYLAAMVLCLGVSMWRKANPGKGLEDSGDGTTVEQFQLLKAAYEICEELSPTSNEAKRVADVLKVVLDEIASPAAVAQSTWPGSIGSNTRGLGGAMSNTEQQGQIQESATLPSKHHPFMQPGRFMGSAMFPMQYDFTLVPLTLQDQQDREGFSDYPSSSTSSQNQQGQNQGGSGGYFTPAFNNSSVNDSSAPLNPNLRLMPGLQNPGLGPNPFMSFLPFSAAYPPPTPTLDPAIAAAAAATGTSSSSDVAEEMAANGSMPMNLDIDWAFLDQWMALPNPDILSLSEAAPPSQVTALNPIPQHPLAWRPGSPPGQPDASTNHHHHQLQHQDARGAAAGGLDKTTTTTPATHWMSTPYRFLGGEPREGLDHITGAADTPMMDAGESGGGGGGRGGSERRSGAGVNGANTTGSSGRQATTGDMAPYMGHVVGY</sequence>
<comment type="subcellular location">
    <subcellularLocation>
        <location evidence="1">Nucleus</location>
    </subcellularLocation>
</comment>
<feature type="region of interest" description="Disordered" evidence="7">
    <location>
        <begin position="69"/>
        <end position="94"/>
    </location>
</feature>
<dbReference type="InterPro" id="IPR050613">
    <property type="entry name" value="Sec_Metabolite_Reg"/>
</dbReference>
<proteinExistence type="predicted"/>
<feature type="compositionally biased region" description="Polar residues" evidence="7">
    <location>
        <begin position="758"/>
        <end position="771"/>
    </location>
</feature>
<feature type="compositionally biased region" description="Polar residues" evidence="7">
    <location>
        <begin position="919"/>
        <end position="930"/>
    </location>
</feature>
<evidence type="ECO:0000256" key="5">
    <source>
        <dbReference type="ARBA" id="ARBA00023163"/>
    </source>
</evidence>
<feature type="compositionally biased region" description="Gly residues" evidence="7">
    <location>
        <begin position="961"/>
        <end position="970"/>
    </location>
</feature>
<dbReference type="SUPFAM" id="SSF57701">
    <property type="entry name" value="Zn2/Cys6 DNA-binding domain"/>
    <property type="match status" value="1"/>
</dbReference>
<dbReference type="Proteomes" id="UP000054466">
    <property type="component" value="Unassembled WGS sequence"/>
</dbReference>
<evidence type="ECO:0000256" key="7">
    <source>
        <dbReference type="SAM" id="MobiDB-lite"/>
    </source>
</evidence>
<dbReference type="RefSeq" id="XP_016249853.1">
    <property type="nucleotide sequence ID" value="XM_016392334.1"/>
</dbReference>
<dbReference type="GO" id="GO:0003677">
    <property type="term" value="F:DNA binding"/>
    <property type="evidence" value="ECO:0007669"/>
    <property type="project" value="UniProtKB-KW"/>
</dbReference>
<dbReference type="VEuPathDB" id="FungiDB:PV07_05440"/>
<feature type="region of interest" description="Disordered" evidence="7">
    <location>
        <begin position="656"/>
        <end position="700"/>
    </location>
</feature>
<name>A0A0D2AWI9_9EURO</name>
<accession>A0A0D2AWI9</accession>
<keyword evidence="6" id="KW-0539">Nucleus</keyword>